<dbReference type="PROSITE" id="PS50110">
    <property type="entry name" value="RESPONSE_REGULATORY"/>
    <property type="match status" value="1"/>
</dbReference>
<gene>
    <name evidence="4" type="ORF">N479_08280</name>
</gene>
<dbReference type="Proteomes" id="UP000033434">
    <property type="component" value="Unassembled WGS sequence"/>
</dbReference>
<dbReference type="InterPro" id="IPR050595">
    <property type="entry name" value="Bact_response_regulator"/>
</dbReference>
<dbReference type="PANTHER" id="PTHR44591">
    <property type="entry name" value="STRESS RESPONSE REGULATOR PROTEIN 1"/>
    <property type="match status" value="1"/>
</dbReference>
<dbReference type="AlphaFoldDB" id="A0A0F6AEB0"/>
<feature type="modified residue" description="4-aspartylphosphate" evidence="2">
    <location>
        <position position="54"/>
    </location>
</feature>
<dbReference type="Gene3D" id="3.40.50.2300">
    <property type="match status" value="1"/>
</dbReference>
<dbReference type="GO" id="GO:0000160">
    <property type="term" value="P:phosphorelay signal transduction system"/>
    <property type="evidence" value="ECO:0007669"/>
    <property type="project" value="InterPro"/>
</dbReference>
<dbReference type="SUPFAM" id="SSF52172">
    <property type="entry name" value="CheY-like"/>
    <property type="match status" value="1"/>
</dbReference>
<evidence type="ECO:0000259" key="3">
    <source>
        <dbReference type="PROSITE" id="PS50110"/>
    </source>
</evidence>
<dbReference type="EMBL" id="AUXW01000135">
    <property type="protein sequence ID" value="KKE84552.1"/>
    <property type="molecule type" value="Genomic_DNA"/>
</dbReference>
<dbReference type="RefSeq" id="WP_046355184.1">
    <property type="nucleotide sequence ID" value="NZ_AUXW01000135.1"/>
</dbReference>
<sequence length="298" mass="33782">MKVLIVDDSHATCEIIRRALQQFTYRKLFISCSNSVDDALERIELWQPQIILTDWHMPDKTGIELLQVVGTTHPEIPVGMISTVDEEEQINYAKSMGCAFFLSKPFADSELRKIIMPLVKDLEAKELMVEQEVPIKEGLALPKTDFLERLMQKNISESLTLKPIRAQSLDESKLPCVMVVYAERGSQKVRVICVLDVYATCVLASSIEVIPEDEAQRAIHMNQINAHIMTACKEALGKTAYAFLDNQSKMSLFVRSCKCIYTHHPKLELLYKYPLDSRIDLSCEREGMAQGKMLIVGV</sequence>
<evidence type="ECO:0000256" key="1">
    <source>
        <dbReference type="ARBA" id="ARBA00022553"/>
    </source>
</evidence>
<dbReference type="CDD" id="cd00156">
    <property type="entry name" value="REC"/>
    <property type="match status" value="1"/>
</dbReference>
<accession>A0A0F6AEB0</accession>
<dbReference type="InterPro" id="IPR001789">
    <property type="entry name" value="Sig_transdc_resp-reg_receiver"/>
</dbReference>
<comment type="caution">
    <text evidence="4">The sequence shown here is derived from an EMBL/GenBank/DDBJ whole genome shotgun (WGS) entry which is preliminary data.</text>
</comment>
<dbReference type="SMART" id="SM00448">
    <property type="entry name" value="REC"/>
    <property type="match status" value="1"/>
</dbReference>
<reference evidence="4 5" key="1">
    <citation type="journal article" date="2015" name="BMC Genomics">
        <title>Genome mining reveals unlocked bioactive potential of marine Gram-negative bacteria.</title>
        <authorList>
            <person name="Machado H."/>
            <person name="Sonnenschein E.C."/>
            <person name="Melchiorsen J."/>
            <person name="Gram L."/>
        </authorList>
    </citation>
    <scope>NUCLEOTIDE SEQUENCE [LARGE SCALE GENOMIC DNA]</scope>
    <source>
        <strain evidence="4 5">S4054</strain>
    </source>
</reference>
<proteinExistence type="predicted"/>
<dbReference type="Pfam" id="PF00072">
    <property type="entry name" value="Response_reg"/>
    <property type="match status" value="1"/>
</dbReference>
<organism evidence="4 5">
    <name type="scientific">Pseudoalteromonas luteoviolacea S4054</name>
    <dbReference type="NCBI Taxonomy" id="1129367"/>
    <lineage>
        <taxon>Bacteria</taxon>
        <taxon>Pseudomonadati</taxon>
        <taxon>Pseudomonadota</taxon>
        <taxon>Gammaproteobacteria</taxon>
        <taxon>Alteromonadales</taxon>
        <taxon>Pseudoalteromonadaceae</taxon>
        <taxon>Pseudoalteromonas</taxon>
    </lineage>
</organism>
<evidence type="ECO:0000313" key="4">
    <source>
        <dbReference type="EMBL" id="KKE84552.1"/>
    </source>
</evidence>
<name>A0A0F6AEB0_9GAMM</name>
<dbReference type="PANTHER" id="PTHR44591:SF3">
    <property type="entry name" value="RESPONSE REGULATORY DOMAIN-CONTAINING PROTEIN"/>
    <property type="match status" value="1"/>
</dbReference>
<dbReference type="PATRIC" id="fig|1129367.4.peg.1425"/>
<keyword evidence="1 2" id="KW-0597">Phosphoprotein</keyword>
<dbReference type="InterPro" id="IPR011006">
    <property type="entry name" value="CheY-like_superfamily"/>
</dbReference>
<feature type="domain" description="Response regulatory" evidence="3">
    <location>
        <begin position="2"/>
        <end position="119"/>
    </location>
</feature>
<protein>
    <submittedName>
        <fullName evidence="4">Response regulator</fullName>
    </submittedName>
</protein>
<evidence type="ECO:0000256" key="2">
    <source>
        <dbReference type="PROSITE-ProRule" id="PRU00169"/>
    </source>
</evidence>
<evidence type="ECO:0000313" key="5">
    <source>
        <dbReference type="Proteomes" id="UP000033434"/>
    </source>
</evidence>